<dbReference type="GO" id="GO:0016579">
    <property type="term" value="P:protein deubiquitination"/>
    <property type="evidence" value="ECO:0007669"/>
    <property type="project" value="TreeGrafter"/>
</dbReference>
<feature type="compositionally biased region" description="Polar residues" evidence="1">
    <location>
        <begin position="747"/>
        <end position="763"/>
    </location>
</feature>
<sequence length="763" mass="86688">MASSNIDVDKMSEKDMVHLLKEMGFAQEKLVQEAAKSSGGDLYQALAYLEAYQSPKPSVADQDLIDLDEPELSHKASHLTCFDQPQNELRNDLSYDDVKNPTIEENYDESDAEFTNAVWQSNIRVEHATSEQEYREEIPVSVLNHDSSGDGYNADYNNRYSYVNDGYNSYGENYSSQCQPGNLIAEKQKSIFEDCSKFKCDQVPSVITPVDTPFFENYFVYVIMIFHEIPSLRNILLSKGFESYGYRANWWKDEIISLPPDVTNGGGDASSNNLKFLMEIQRLLGFLDGNYSKRSFASTKSYTRSLPSNITSDLETEPISDVFHSFYETIIAQLSEMRPEISEVVSNLFNSKISTEDDHTSVFVIESDVVKPNFYETLHNLFWQESLQGLGIIYFEKLSDIITVSYQGFEPSYSSSSGLIIEALFYPQIYTKKYEALIRQMVQKQFEKARKIQEYSSVNGSLVAFQGKRVKTFLKGAIDHLVELNDGEVDNDLFEAIEDLNLLEENINDKGVEISSEKEKLEKESSTIDISNIENILNFIKNLPKQDKTGDQADQGEINNNDSKDGCLMFEDYQEILDNPYCLTGVIINEVEFYYLLNSSHPLFPGVWVHLHYEGDPKTTNFHAQASDFQTIRNRVEEISKLGTEDNLVLIYAKKAFVSEDKQSEIPPALKEFLEKDNQNLDATVQEWEKSQEIVNYEKGRASDLTEDDEESEEMDYVNDTDDVIVTSKSLIVEPLKDQNHAPAANSKGNNNIDPVVSGTSNS</sequence>
<keyword evidence="4" id="KW-1185">Reference proteome</keyword>
<dbReference type="RefSeq" id="XP_064851775.1">
    <property type="nucleotide sequence ID" value="XM_064995703.1"/>
</dbReference>
<proteinExistence type="predicted"/>
<dbReference type="GO" id="GO:0005829">
    <property type="term" value="C:cytosol"/>
    <property type="evidence" value="ECO:0007669"/>
    <property type="project" value="TreeGrafter"/>
</dbReference>
<dbReference type="PANTHER" id="PTHR39597">
    <property type="entry name" value="UBA DOMAIN-CONTAINING PROTEIN RUP1"/>
    <property type="match status" value="1"/>
</dbReference>
<dbReference type="InterPro" id="IPR055335">
    <property type="entry name" value="Ucp6/RUP1"/>
</dbReference>
<name>A0AAV5QK80_9ASCO</name>
<organism evidence="3 4">
    <name type="scientific">Saccharomycopsis crataegensis</name>
    <dbReference type="NCBI Taxonomy" id="43959"/>
    <lineage>
        <taxon>Eukaryota</taxon>
        <taxon>Fungi</taxon>
        <taxon>Dikarya</taxon>
        <taxon>Ascomycota</taxon>
        <taxon>Saccharomycotina</taxon>
        <taxon>Saccharomycetes</taxon>
        <taxon>Saccharomycopsidaceae</taxon>
        <taxon>Saccharomycopsis</taxon>
    </lineage>
</organism>
<feature type="region of interest" description="Disordered" evidence="1">
    <location>
        <begin position="736"/>
        <end position="763"/>
    </location>
</feature>
<accession>A0AAV5QK80</accession>
<evidence type="ECO:0000256" key="1">
    <source>
        <dbReference type="SAM" id="MobiDB-lite"/>
    </source>
</evidence>
<dbReference type="GeneID" id="90072754"/>
<dbReference type="AlphaFoldDB" id="A0AAV5QK80"/>
<dbReference type="EMBL" id="BTFZ01000003">
    <property type="protein sequence ID" value="GMM34775.1"/>
    <property type="molecule type" value="Genomic_DNA"/>
</dbReference>
<evidence type="ECO:0000313" key="3">
    <source>
        <dbReference type="EMBL" id="GMM34775.1"/>
    </source>
</evidence>
<evidence type="ECO:0000313" key="4">
    <source>
        <dbReference type="Proteomes" id="UP001360560"/>
    </source>
</evidence>
<dbReference type="GO" id="GO:0005634">
    <property type="term" value="C:nucleus"/>
    <property type="evidence" value="ECO:0007669"/>
    <property type="project" value="TreeGrafter"/>
</dbReference>
<gene>
    <name evidence="3" type="ORF">DASC09_021000</name>
</gene>
<dbReference type="InterPro" id="IPR015940">
    <property type="entry name" value="UBA"/>
</dbReference>
<dbReference type="Proteomes" id="UP001360560">
    <property type="component" value="Unassembled WGS sequence"/>
</dbReference>
<comment type="caution">
    <text evidence="3">The sequence shown here is derived from an EMBL/GenBank/DDBJ whole genome shotgun (WGS) entry which is preliminary data.</text>
</comment>
<dbReference type="PANTHER" id="PTHR39597:SF1">
    <property type="entry name" value="UBA DOMAIN-CONTAINING PROTEIN RUP1"/>
    <property type="match status" value="1"/>
</dbReference>
<feature type="domain" description="UBA" evidence="2">
    <location>
        <begin position="10"/>
        <end position="52"/>
    </location>
</feature>
<evidence type="ECO:0000259" key="2">
    <source>
        <dbReference type="PROSITE" id="PS50030"/>
    </source>
</evidence>
<reference evidence="3 4" key="1">
    <citation type="journal article" date="2023" name="Elife">
        <title>Identification of key yeast species and microbe-microbe interactions impacting larval growth of Drosophila in the wild.</title>
        <authorList>
            <person name="Mure A."/>
            <person name="Sugiura Y."/>
            <person name="Maeda R."/>
            <person name="Honda K."/>
            <person name="Sakurai N."/>
            <person name="Takahashi Y."/>
            <person name="Watada M."/>
            <person name="Katoh T."/>
            <person name="Gotoh A."/>
            <person name="Gotoh Y."/>
            <person name="Taniguchi I."/>
            <person name="Nakamura K."/>
            <person name="Hayashi T."/>
            <person name="Katayama T."/>
            <person name="Uemura T."/>
            <person name="Hattori Y."/>
        </authorList>
    </citation>
    <scope>NUCLEOTIDE SEQUENCE [LARGE SCALE GENOMIC DNA]</scope>
    <source>
        <strain evidence="3 4">SC-9</strain>
    </source>
</reference>
<dbReference type="PROSITE" id="PS50030">
    <property type="entry name" value="UBA"/>
    <property type="match status" value="1"/>
</dbReference>
<protein>
    <recommendedName>
        <fullName evidence="2">UBA domain-containing protein</fullName>
    </recommendedName>
</protein>